<dbReference type="NCBIfam" id="TIGR02966">
    <property type="entry name" value="phoR_proteo"/>
    <property type="match status" value="1"/>
</dbReference>
<evidence type="ECO:0000259" key="20">
    <source>
        <dbReference type="PROSITE" id="PS50112"/>
    </source>
</evidence>
<dbReference type="Proteomes" id="UP000243900">
    <property type="component" value="Unassembled WGS sequence"/>
</dbReference>
<dbReference type="PROSITE" id="PS50112">
    <property type="entry name" value="PAS"/>
    <property type="match status" value="1"/>
</dbReference>
<dbReference type="InterPro" id="IPR005467">
    <property type="entry name" value="His_kinase_dom"/>
</dbReference>
<keyword evidence="7" id="KW-0597">Phosphoprotein</keyword>
<evidence type="ECO:0000256" key="8">
    <source>
        <dbReference type="ARBA" id="ARBA00022592"/>
    </source>
</evidence>
<comment type="catalytic activity">
    <reaction evidence="1">
        <text>ATP + protein L-histidine = ADP + protein N-phospho-L-histidine.</text>
        <dbReference type="EC" id="2.7.13.3"/>
    </reaction>
</comment>
<evidence type="ECO:0000256" key="17">
    <source>
        <dbReference type="ARBA" id="ARBA00025207"/>
    </source>
</evidence>
<protein>
    <recommendedName>
        <fullName evidence="4">Phosphate regulon sensor protein PhoR</fullName>
        <ecNumber evidence="3">2.7.13.3</ecNumber>
    </recommendedName>
</protein>
<evidence type="ECO:0000256" key="6">
    <source>
        <dbReference type="ARBA" id="ARBA00022475"/>
    </source>
</evidence>
<dbReference type="FunFam" id="1.10.287.130:FF:000001">
    <property type="entry name" value="Two-component sensor histidine kinase"/>
    <property type="match status" value="1"/>
</dbReference>
<dbReference type="InterPro" id="IPR003594">
    <property type="entry name" value="HATPase_dom"/>
</dbReference>
<dbReference type="PROSITE" id="PS50109">
    <property type="entry name" value="HIS_KIN"/>
    <property type="match status" value="1"/>
</dbReference>
<dbReference type="InterPro" id="IPR036890">
    <property type="entry name" value="HATPase_C_sf"/>
</dbReference>
<dbReference type="SMART" id="SM00388">
    <property type="entry name" value="HisKA"/>
    <property type="match status" value="1"/>
</dbReference>
<keyword evidence="11" id="KW-0547">Nucleotide-binding</keyword>
<dbReference type="OrthoDB" id="9813151at2"/>
<keyword evidence="15" id="KW-0902">Two-component regulatory system</keyword>
<keyword evidence="14 18" id="KW-1133">Transmembrane helix</keyword>
<dbReference type="Pfam" id="PF13188">
    <property type="entry name" value="PAS_8"/>
    <property type="match status" value="1"/>
</dbReference>
<dbReference type="InterPro" id="IPR004358">
    <property type="entry name" value="Sig_transdc_His_kin-like_C"/>
</dbReference>
<dbReference type="Gene3D" id="1.10.287.130">
    <property type="match status" value="1"/>
</dbReference>
<dbReference type="RefSeq" id="WP_105191271.1">
    <property type="nucleotide sequence ID" value="NZ_PTQZ01000028.1"/>
</dbReference>
<gene>
    <name evidence="21" type="ORF">C5O18_02400</name>
</gene>
<dbReference type="SUPFAM" id="SSF47384">
    <property type="entry name" value="Homodimeric domain of signal transducing histidine kinase"/>
    <property type="match status" value="1"/>
</dbReference>
<dbReference type="GO" id="GO:0004721">
    <property type="term" value="F:phosphoprotein phosphatase activity"/>
    <property type="evidence" value="ECO:0007669"/>
    <property type="project" value="InterPro"/>
</dbReference>
<dbReference type="FunFam" id="3.30.565.10:FF:000032">
    <property type="entry name" value="Phosphate regulon sensor histidine kinase PhoR"/>
    <property type="match status" value="1"/>
</dbReference>
<sequence length="439" mass="49454">MKLPIPTRELRITLWTLAGAGVIGFIVDALPWALAAGALIALLVHLLELGKLEQWLRDTDQDVPDAGGTWGEAYRSIHRLRRNERRTRDNLLNIIERARVSVAALEEAVALIDSEGNLEWWNPAAQKLLGLNTRDLGQPVANIIRSPAFLRYFQNGPYDEGIKLPSQRHPGRHLQYEITRFGDNDKLMIVYDITRVHNLEQMRKDFVANVSHELRTPLTVLSGYLETLLEQSDDTAPRWQKAFRRMDEQTQRMKNLVNDLLTLSRLENQGAEAAAPDTVHVPRMLRQILQDAQIMAAPKRQQVTLNADDSLLLCGIEGDLRSAFSNLVTNAVKYTPEGGRIDIRWWADDHGVHFEVQDNGIGIDREHIPRLTERFYRVDAGRSTATGGTGLGLAIVKHVLLLHRGTLDIHSRAGQGSRFRCSFPPVLLRRETAIEAAAD</sequence>
<dbReference type="InterPro" id="IPR000014">
    <property type="entry name" value="PAS"/>
</dbReference>
<evidence type="ECO:0000256" key="5">
    <source>
        <dbReference type="ARBA" id="ARBA00022448"/>
    </source>
</evidence>
<dbReference type="Gene3D" id="3.30.450.20">
    <property type="entry name" value="PAS domain"/>
    <property type="match status" value="1"/>
</dbReference>
<dbReference type="SMART" id="SM00387">
    <property type="entry name" value="HATPase_c"/>
    <property type="match status" value="1"/>
</dbReference>
<proteinExistence type="predicted"/>
<comment type="subcellular location">
    <subcellularLocation>
        <location evidence="2">Cell membrane</location>
    </subcellularLocation>
</comment>
<accession>A0A2P6AU86</accession>
<evidence type="ECO:0000313" key="22">
    <source>
        <dbReference type="Proteomes" id="UP000243900"/>
    </source>
</evidence>
<dbReference type="PANTHER" id="PTHR45453:SF1">
    <property type="entry name" value="PHOSPHATE REGULON SENSOR PROTEIN PHOR"/>
    <property type="match status" value="1"/>
</dbReference>
<dbReference type="CDD" id="cd00130">
    <property type="entry name" value="PAS"/>
    <property type="match status" value="1"/>
</dbReference>
<dbReference type="InterPro" id="IPR014310">
    <property type="entry name" value="Sig_transdc_His_kinase_PhoR"/>
</dbReference>
<comment type="caution">
    <text evidence="21">The sequence shown here is derived from an EMBL/GenBank/DDBJ whole genome shotgun (WGS) entry which is preliminary data.</text>
</comment>
<name>A0A2P6AU86_9GAMM</name>
<dbReference type="InterPro" id="IPR021766">
    <property type="entry name" value="PhoR_N"/>
</dbReference>
<evidence type="ECO:0000256" key="16">
    <source>
        <dbReference type="ARBA" id="ARBA00023136"/>
    </source>
</evidence>
<keyword evidence="12 21" id="KW-0418">Kinase</keyword>
<keyword evidence="5" id="KW-0813">Transport</keyword>
<evidence type="ECO:0000256" key="18">
    <source>
        <dbReference type="SAM" id="Phobius"/>
    </source>
</evidence>
<evidence type="ECO:0000256" key="14">
    <source>
        <dbReference type="ARBA" id="ARBA00022989"/>
    </source>
</evidence>
<dbReference type="InterPro" id="IPR050351">
    <property type="entry name" value="BphY/WalK/GraS-like"/>
</dbReference>
<dbReference type="GO" id="GO:0005524">
    <property type="term" value="F:ATP binding"/>
    <property type="evidence" value="ECO:0007669"/>
    <property type="project" value="UniProtKB-KW"/>
</dbReference>
<keyword evidence="9" id="KW-0808">Transferase</keyword>
<keyword evidence="22" id="KW-1185">Reference proteome</keyword>
<keyword evidence="8" id="KW-0592">Phosphate transport</keyword>
<dbReference type="EC" id="2.7.13.3" evidence="3"/>
<dbReference type="GO" id="GO:0016036">
    <property type="term" value="P:cellular response to phosphate starvation"/>
    <property type="evidence" value="ECO:0007669"/>
    <property type="project" value="TreeGrafter"/>
</dbReference>
<dbReference type="EMBL" id="PTQZ01000028">
    <property type="protein sequence ID" value="PQA49422.1"/>
    <property type="molecule type" value="Genomic_DNA"/>
</dbReference>
<feature type="domain" description="Histidine kinase" evidence="19">
    <location>
        <begin position="209"/>
        <end position="427"/>
    </location>
</feature>
<dbReference type="Gene3D" id="3.30.565.10">
    <property type="entry name" value="Histidine kinase-like ATPase, C-terminal domain"/>
    <property type="match status" value="1"/>
</dbReference>
<dbReference type="Pfam" id="PF00512">
    <property type="entry name" value="HisKA"/>
    <property type="match status" value="1"/>
</dbReference>
<evidence type="ECO:0000256" key="2">
    <source>
        <dbReference type="ARBA" id="ARBA00004236"/>
    </source>
</evidence>
<comment type="function">
    <text evidence="17">Member of the two-component regulatory system PhoR/PhoB involved in the phosphate regulon genes expression. PhoR may function as a membrane-associated protein kinase that phosphorylates PhoB in response to environmental signals.</text>
</comment>
<dbReference type="Pfam" id="PF02518">
    <property type="entry name" value="HATPase_c"/>
    <property type="match status" value="1"/>
</dbReference>
<feature type="domain" description="PAS" evidence="20">
    <location>
        <begin position="87"/>
        <end position="136"/>
    </location>
</feature>
<dbReference type="PANTHER" id="PTHR45453">
    <property type="entry name" value="PHOSPHATE REGULON SENSOR PROTEIN PHOR"/>
    <property type="match status" value="1"/>
</dbReference>
<evidence type="ECO:0000256" key="11">
    <source>
        <dbReference type="ARBA" id="ARBA00022741"/>
    </source>
</evidence>
<dbReference type="GO" id="GO:0005886">
    <property type="term" value="C:plasma membrane"/>
    <property type="evidence" value="ECO:0007669"/>
    <property type="project" value="UniProtKB-SubCell"/>
</dbReference>
<evidence type="ECO:0000256" key="9">
    <source>
        <dbReference type="ARBA" id="ARBA00022679"/>
    </source>
</evidence>
<dbReference type="InterPro" id="IPR003661">
    <property type="entry name" value="HisK_dim/P_dom"/>
</dbReference>
<evidence type="ECO:0000256" key="10">
    <source>
        <dbReference type="ARBA" id="ARBA00022692"/>
    </source>
</evidence>
<evidence type="ECO:0000256" key="7">
    <source>
        <dbReference type="ARBA" id="ARBA00022553"/>
    </source>
</evidence>
<reference evidence="22" key="1">
    <citation type="submission" date="2018-02" db="EMBL/GenBank/DDBJ databases">
        <title>Genome sequencing of Solimonas sp. HR-BB.</title>
        <authorList>
            <person name="Lee Y."/>
            <person name="Jeon C.O."/>
        </authorList>
    </citation>
    <scope>NUCLEOTIDE SEQUENCE [LARGE SCALE GENOMIC DNA]</scope>
    <source>
        <strain evidence="22">HR-E</strain>
    </source>
</reference>
<organism evidence="21 22">
    <name type="scientific">Amnimonas aquatica</name>
    <dbReference type="NCBI Taxonomy" id="2094561"/>
    <lineage>
        <taxon>Bacteria</taxon>
        <taxon>Pseudomonadati</taxon>
        <taxon>Pseudomonadota</taxon>
        <taxon>Gammaproteobacteria</taxon>
        <taxon>Moraxellales</taxon>
        <taxon>Moraxellaceae</taxon>
        <taxon>Amnimonas</taxon>
    </lineage>
</organism>
<keyword evidence="6" id="KW-1003">Cell membrane</keyword>
<evidence type="ECO:0000259" key="19">
    <source>
        <dbReference type="PROSITE" id="PS50109"/>
    </source>
</evidence>
<dbReference type="GO" id="GO:0000155">
    <property type="term" value="F:phosphorelay sensor kinase activity"/>
    <property type="evidence" value="ECO:0007669"/>
    <property type="project" value="InterPro"/>
</dbReference>
<evidence type="ECO:0000256" key="3">
    <source>
        <dbReference type="ARBA" id="ARBA00012438"/>
    </source>
</evidence>
<dbReference type="PRINTS" id="PR00344">
    <property type="entry name" value="BCTRLSENSOR"/>
</dbReference>
<dbReference type="AlphaFoldDB" id="A0A2P6AU86"/>
<evidence type="ECO:0000256" key="12">
    <source>
        <dbReference type="ARBA" id="ARBA00022777"/>
    </source>
</evidence>
<evidence type="ECO:0000256" key="13">
    <source>
        <dbReference type="ARBA" id="ARBA00022840"/>
    </source>
</evidence>
<keyword evidence="13" id="KW-0067">ATP-binding</keyword>
<dbReference type="InterPro" id="IPR035965">
    <property type="entry name" value="PAS-like_dom_sf"/>
</dbReference>
<evidence type="ECO:0000256" key="15">
    <source>
        <dbReference type="ARBA" id="ARBA00023012"/>
    </source>
</evidence>
<dbReference type="Pfam" id="PF11808">
    <property type="entry name" value="PhoR"/>
    <property type="match status" value="1"/>
</dbReference>
<feature type="transmembrane region" description="Helical" evidence="18">
    <location>
        <begin position="12"/>
        <end position="44"/>
    </location>
</feature>
<dbReference type="GO" id="GO:0006817">
    <property type="term" value="P:phosphate ion transport"/>
    <property type="evidence" value="ECO:0007669"/>
    <property type="project" value="UniProtKB-KW"/>
</dbReference>
<dbReference type="CDD" id="cd00082">
    <property type="entry name" value="HisKA"/>
    <property type="match status" value="1"/>
</dbReference>
<keyword evidence="16 18" id="KW-0472">Membrane</keyword>
<evidence type="ECO:0000313" key="21">
    <source>
        <dbReference type="EMBL" id="PQA49422.1"/>
    </source>
</evidence>
<dbReference type="SUPFAM" id="SSF55874">
    <property type="entry name" value="ATPase domain of HSP90 chaperone/DNA topoisomerase II/histidine kinase"/>
    <property type="match status" value="1"/>
</dbReference>
<keyword evidence="10 18" id="KW-0812">Transmembrane</keyword>
<dbReference type="InterPro" id="IPR036097">
    <property type="entry name" value="HisK_dim/P_sf"/>
</dbReference>
<evidence type="ECO:0000256" key="1">
    <source>
        <dbReference type="ARBA" id="ARBA00000085"/>
    </source>
</evidence>
<evidence type="ECO:0000256" key="4">
    <source>
        <dbReference type="ARBA" id="ARBA00019665"/>
    </source>
</evidence>
<dbReference type="NCBIfam" id="NF008235">
    <property type="entry name" value="PRK11006.1"/>
    <property type="match status" value="1"/>
</dbReference>
<dbReference type="SUPFAM" id="SSF55785">
    <property type="entry name" value="PYP-like sensor domain (PAS domain)"/>
    <property type="match status" value="1"/>
</dbReference>